<protein>
    <submittedName>
        <fullName evidence="2">Uncharacterized protein</fullName>
    </submittedName>
</protein>
<gene>
    <name evidence="2" type="ORF">ACHKAR_04060</name>
</gene>
<evidence type="ECO:0000313" key="2">
    <source>
        <dbReference type="EMBL" id="MFH6982597.1"/>
    </source>
</evidence>
<keyword evidence="1" id="KW-0812">Transmembrane</keyword>
<organism evidence="2 3">
    <name type="scientific">Marinoscillum luteum</name>
    <dbReference type="NCBI Taxonomy" id="861051"/>
    <lineage>
        <taxon>Bacteria</taxon>
        <taxon>Pseudomonadati</taxon>
        <taxon>Bacteroidota</taxon>
        <taxon>Cytophagia</taxon>
        <taxon>Cytophagales</taxon>
        <taxon>Reichenbachiellaceae</taxon>
        <taxon>Marinoscillum</taxon>
    </lineage>
</organism>
<keyword evidence="3" id="KW-1185">Reference proteome</keyword>
<evidence type="ECO:0000313" key="3">
    <source>
        <dbReference type="Proteomes" id="UP001610063"/>
    </source>
</evidence>
<keyword evidence="1" id="KW-1133">Transmembrane helix</keyword>
<accession>A0ABW7N593</accession>
<dbReference type="EMBL" id="JBIPKE010000012">
    <property type="protein sequence ID" value="MFH6982597.1"/>
    <property type="molecule type" value="Genomic_DNA"/>
</dbReference>
<keyword evidence="1" id="KW-0472">Membrane</keyword>
<dbReference type="RefSeq" id="WP_395416283.1">
    <property type="nucleotide sequence ID" value="NZ_JBIPKE010000012.1"/>
</dbReference>
<comment type="caution">
    <text evidence="2">The sequence shown here is derived from an EMBL/GenBank/DDBJ whole genome shotgun (WGS) entry which is preliminary data.</text>
</comment>
<sequence>MKKAIKIILIVILSLFIVLIIAWLTANEPLPEGEPGPRAEALADRMLLALNDSAYQNLELISWKYPRGPHKYDWYKQKDTVEVRWDNMRVLLCTTTLDGSAFLDNEALSGSEKEKALYTAWDFFANDSFWLIAPFKVRDPGTERKVVETDRGLALLVTYTSGGVTPGDSYLWILDENDRPIAWKFWVQKIPIGGLETSWGDWQQYKGVWLGTSHEVGPVEIKLEIQNIN</sequence>
<reference evidence="2 3" key="1">
    <citation type="journal article" date="2013" name="Int. J. Syst. Evol. Microbiol.">
        <title>Marinoscillum luteum sp. nov., isolated from marine sediment.</title>
        <authorList>
            <person name="Cha I.T."/>
            <person name="Park S.J."/>
            <person name="Kim S.J."/>
            <person name="Kim J.G."/>
            <person name="Jung M.Y."/>
            <person name="Shin K.S."/>
            <person name="Kwon K.K."/>
            <person name="Yang S.H."/>
            <person name="Seo Y.S."/>
            <person name="Rhee S.K."/>
        </authorList>
    </citation>
    <scope>NUCLEOTIDE SEQUENCE [LARGE SCALE GENOMIC DNA]</scope>
    <source>
        <strain evidence="2 3">KCTC 23939</strain>
    </source>
</reference>
<proteinExistence type="predicted"/>
<name>A0ABW7N593_9BACT</name>
<evidence type="ECO:0000256" key="1">
    <source>
        <dbReference type="SAM" id="Phobius"/>
    </source>
</evidence>
<dbReference type="Proteomes" id="UP001610063">
    <property type="component" value="Unassembled WGS sequence"/>
</dbReference>
<feature type="transmembrane region" description="Helical" evidence="1">
    <location>
        <begin position="7"/>
        <end position="26"/>
    </location>
</feature>